<protein>
    <submittedName>
        <fullName evidence="1">Uncharacterized protein</fullName>
    </submittedName>
</protein>
<keyword evidence="2" id="KW-1185">Reference proteome</keyword>
<dbReference type="EMBL" id="JBETVU010000012">
    <property type="protein sequence ID" value="MES5148895.1"/>
    <property type="molecule type" value="Genomic_DNA"/>
</dbReference>
<organism evidence="1 2">
    <name type="scientific">Lactobacillus crispatus</name>
    <dbReference type="NCBI Taxonomy" id="47770"/>
    <lineage>
        <taxon>Bacteria</taxon>
        <taxon>Bacillati</taxon>
        <taxon>Bacillota</taxon>
        <taxon>Bacilli</taxon>
        <taxon>Lactobacillales</taxon>
        <taxon>Lactobacillaceae</taxon>
        <taxon>Lactobacillus</taxon>
    </lineage>
</organism>
<gene>
    <name evidence="1" type="ORF">ABVC42_02975</name>
</gene>
<name>A0ABV2B6N4_9LACO</name>
<comment type="caution">
    <text evidence="1">The sequence shown here is derived from an EMBL/GenBank/DDBJ whole genome shotgun (WGS) entry which is preliminary data.</text>
</comment>
<evidence type="ECO:0000313" key="2">
    <source>
        <dbReference type="Proteomes" id="UP001434419"/>
    </source>
</evidence>
<sequence length="99" mass="11641">MKLTKEEKQEIAQMVVETLDQRGGFKINPNWTDLSKEIESYCRRQDNLHGSSWYTLQSKIFGAIRAALNISQVKYMTDEQVTEAHEVFEFIKQEREKAK</sequence>
<reference evidence="1" key="1">
    <citation type="submission" date="2024-06" db="EMBL/GenBank/DDBJ databases">
        <title>Vaginal Lactobacillus fatty acid response mechanisms reveal a metabolite-targeted strategy for bacterial vaginosis treatment.</title>
        <authorList>
            <person name="Zhu M."/>
            <person name="Blainey P.C."/>
            <person name="Bloom S.M."/>
            <person name="Kwon D.S."/>
        </authorList>
    </citation>
    <scope>NUCLEOTIDE SEQUENCE</scope>
    <source>
        <strain evidence="1">194_F1_1</strain>
    </source>
</reference>
<evidence type="ECO:0000313" key="1">
    <source>
        <dbReference type="EMBL" id="MES5148895.1"/>
    </source>
</evidence>
<dbReference type="Proteomes" id="UP001434419">
    <property type="component" value="Unassembled WGS sequence"/>
</dbReference>
<accession>A0ABV2B6N4</accession>
<proteinExistence type="predicted"/>
<dbReference type="RefSeq" id="WP_005722034.1">
    <property type="nucleotide sequence ID" value="NZ_CP083393.1"/>
</dbReference>